<proteinExistence type="predicted"/>
<comment type="caution">
    <text evidence="2">The sequence shown here is derived from an EMBL/GenBank/DDBJ whole genome shotgun (WGS) entry which is preliminary data.</text>
</comment>
<reference evidence="2 3" key="1">
    <citation type="journal article" date="2019" name="Front. Microbiol.">
        <title>Genomic Features for Desiccation Tolerance and Sugar Biosynthesis in the Extremophile Gloeocapsopsis sp. UTEX B3054.</title>
        <authorList>
            <person name="Urrejola C."/>
            <person name="Alcorta J."/>
            <person name="Salas L."/>
            <person name="Vasquez M."/>
            <person name="Polz M.F."/>
            <person name="Vicuna R."/>
            <person name="Diez B."/>
        </authorList>
    </citation>
    <scope>NUCLEOTIDE SEQUENCE [LARGE SCALE GENOMIC DNA]</scope>
    <source>
        <strain evidence="2 3">1H9</strain>
    </source>
</reference>
<dbReference type="Gene3D" id="3.40.50.300">
    <property type="entry name" value="P-loop containing nucleotide triphosphate hydrolases"/>
    <property type="match status" value="1"/>
</dbReference>
<dbReference type="OrthoDB" id="503305at2"/>
<dbReference type="SUPFAM" id="SSF52540">
    <property type="entry name" value="P-loop containing nucleoside triphosphate hydrolases"/>
    <property type="match status" value="1"/>
</dbReference>
<feature type="compositionally biased region" description="Basic and acidic residues" evidence="1">
    <location>
        <begin position="83"/>
        <end position="96"/>
    </location>
</feature>
<protein>
    <recommendedName>
        <fullName evidence="4">AAA+ ATPase domain-containing protein</fullName>
    </recommendedName>
</protein>
<accession>A0A6N8G3Q4</accession>
<evidence type="ECO:0000313" key="2">
    <source>
        <dbReference type="EMBL" id="MUL39484.1"/>
    </source>
</evidence>
<keyword evidence="3" id="KW-1185">Reference proteome</keyword>
<evidence type="ECO:0000313" key="3">
    <source>
        <dbReference type="Proteomes" id="UP000441797"/>
    </source>
</evidence>
<dbReference type="Pfam" id="PF13481">
    <property type="entry name" value="AAA_25"/>
    <property type="match status" value="1"/>
</dbReference>
<feature type="region of interest" description="Disordered" evidence="1">
    <location>
        <begin position="71"/>
        <end position="96"/>
    </location>
</feature>
<dbReference type="RefSeq" id="WP_105219367.1">
    <property type="nucleotide sequence ID" value="NZ_CAWNSU010000034.1"/>
</dbReference>
<evidence type="ECO:0000256" key="1">
    <source>
        <dbReference type="SAM" id="MobiDB-lite"/>
    </source>
</evidence>
<dbReference type="AlphaFoldDB" id="A0A6N8G3Q4"/>
<evidence type="ECO:0008006" key="4">
    <source>
        <dbReference type="Google" id="ProtNLM"/>
    </source>
</evidence>
<dbReference type="SUPFAM" id="SSF46785">
    <property type="entry name" value="Winged helix' DNA-binding domain"/>
    <property type="match status" value="1"/>
</dbReference>
<dbReference type="EMBL" id="NAPY01000086">
    <property type="protein sequence ID" value="MUL39484.1"/>
    <property type="molecule type" value="Genomic_DNA"/>
</dbReference>
<name>A0A6N8G3Q4_9CHRO</name>
<gene>
    <name evidence="2" type="ORF">BWI75_25250</name>
</gene>
<sequence length="529" mass="60307">MQYYSNSKSNPSVPDDELFNRIRNSKATISEALAYYEALQTYLLKDPIGDPRYSLIVDQLTVVETILSGIEGALPPKSPPPGREAEFDVSSPEKRNSLERTLRQKSLAEIEAEIIAAATSDNPKLALTKLAAENNAAYSVIQELAKTLLYDRGLGTRYDMDKADYEQCISKIRDLELTIEDPGEKAWKFQSLARDYRRSQKELRESYCKSLIAQHLTEPLTNQEFIDQHGSVREWLVRGWIPKSSLVLLHAQGGIGKTLFVQHLIKHIAMGVDWSEYAINKQGGVLYIQSDTSPLNTIESLKQAGVTPDLPIRFHTDWQIDYTAAMYKWVNKYRPVLVVIDSLTSVSRYSTISENDIEYARPLLYMGDIAREFGCSFIFIHHSNSSNQARGTKGLRNAVDEVWRLEPIDHKDPTNPERLLAMEKSRSRMPMRYRMKLNDDDFSWECLGQENAAGEIEEQNTSARWLIVNHLKKNSGVRFTACDLAYAANVPEATVRRELPGLYREGLINREPNPNYRNGKAEAKHFYLY</sequence>
<dbReference type="InterPro" id="IPR027417">
    <property type="entry name" value="P-loop_NTPase"/>
</dbReference>
<dbReference type="Proteomes" id="UP000441797">
    <property type="component" value="Unassembled WGS sequence"/>
</dbReference>
<organism evidence="2 3">
    <name type="scientific">Gloeocapsopsis dulcis AAB1 = 1H9</name>
    <dbReference type="NCBI Taxonomy" id="1433147"/>
    <lineage>
        <taxon>Bacteria</taxon>
        <taxon>Bacillati</taxon>
        <taxon>Cyanobacteriota</taxon>
        <taxon>Cyanophyceae</taxon>
        <taxon>Oscillatoriophycideae</taxon>
        <taxon>Chroococcales</taxon>
        <taxon>Chroococcaceae</taxon>
        <taxon>Gloeocapsopsis</taxon>
        <taxon>Gloeocapsopsis dulcis</taxon>
    </lineage>
</organism>
<dbReference type="InterPro" id="IPR036390">
    <property type="entry name" value="WH_DNA-bd_sf"/>
</dbReference>